<evidence type="ECO:0000256" key="1">
    <source>
        <dbReference type="SAM" id="Phobius"/>
    </source>
</evidence>
<evidence type="ECO:0000313" key="2">
    <source>
        <dbReference type="EMBL" id="MCC4620124.1"/>
    </source>
</evidence>
<keyword evidence="1" id="KW-0812">Transmembrane</keyword>
<keyword evidence="1" id="KW-1133">Transmembrane helix</keyword>
<dbReference type="RefSeq" id="WP_029221112.1">
    <property type="nucleotide sequence ID" value="NZ_CAWLZN010000001.1"/>
</dbReference>
<proteinExistence type="predicted"/>
<name>A0ABS8HED2_9XANT</name>
<evidence type="ECO:0000313" key="3">
    <source>
        <dbReference type="Proteomes" id="UP001199206"/>
    </source>
</evidence>
<dbReference type="InterPro" id="IPR046657">
    <property type="entry name" value="DUF6766"/>
</dbReference>
<dbReference type="EMBL" id="JAJGQJ010000014">
    <property type="protein sequence ID" value="MCC4620124.1"/>
    <property type="molecule type" value="Genomic_DNA"/>
</dbReference>
<dbReference type="Pfam" id="PF20554">
    <property type="entry name" value="DUF6766"/>
    <property type="match status" value="1"/>
</dbReference>
<keyword evidence="3" id="KW-1185">Reference proteome</keyword>
<reference evidence="2 3" key="1">
    <citation type="submission" date="2021-10" db="EMBL/GenBank/DDBJ databases">
        <title>Genome sequencing of Xanthomonas strains from NCPPB.</title>
        <authorList>
            <person name="Hussein R."/>
            <person name="Harrison J."/>
            <person name="Studholme D.J."/>
            <person name="Vicente J."/>
            <person name="Grant M."/>
        </authorList>
    </citation>
    <scope>NUCLEOTIDE SEQUENCE [LARGE SCALE GENOMIC DNA]</scope>
    <source>
        <strain evidence="2 3">NCPPB 101</strain>
    </source>
</reference>
<dbReference type="Proteomes" id="UP001199206">
    <property type="component" value="Unassembled WGS sequence"/>
</dbReference>
<comment type="caution">
    <text evidence="2">The sequence shown here is derived from an EMBL/GenBank/DDBJ whole genome shotgun (WGS) entry which is preliminary data.</text>
</comment>
<accession>A0ABS8HED2</accession>
<feature type="transmembrane region" description="Helical" evidence="1">
    <location>
        <begin position="122"/>
        <end position="142"/>
    </location>
</feature>
<organism evidence="2 3">
    <name type="scientific">Xanthomonas cassavae CFBP 4642</name>
    <dbReference type="NCBI Taxonomy" id="1219375"/>
    <lineage>
        <taxon>Bacteria</taxon>
        <taxon>Pseudomonadati</taxon>
        <taxon>Pseudomonadota</taxon>
        <taxon>Gammaproteobacteria</taxon>
        <taxon>Lysobacterales</taxon>
        <taxon>Lysobacteraceae</taxon>
        <taxon>Xanthomonas</taxon>
    </lineage>
</organism>
<sequence>MFLRRNGLSLCLLALTLLLICAQVYAGLHAYNHALAEQRLPTLQLAAYLRSPHFMSALFENWESEFLQMGMYVLLTVRLRQAGSAESRPLDPEDAHDRICPGTTPWPVRAGGWWLRLYEHSLAIAFGVLFLMSFVLHLIGSWRLELLERTQKGLPPISVLDHLTDAGFWFESMQNWQSEFLAVFALVVLTIWLRQKGSPQSKPVQAPHSQTGG</sequence>
<protein>
    <recommendedName>
        <fullName evidence="4">Transmembrane protein</fullName>
    </recommendedName>
</protein>
<gene>
    <name evidence="2" type="ORF">LL965_08495</name>
</gene>
<evidence type="ECO:0008006" key="4">
    <source>
        <dbReference type="Google" id="ProtNLM"/>
    </source>
</evidence>
<keyword evidence="1" id="KW-0472">Membrane</keyword>